<evidence type="ECO:0008006" key="5">
    <source>
        <dbReference type="Google" id="ProtNLM"/>
    </source>
</evidence>
<reference evidence="3 4" key="1">
    <citation type="journal article" date="2019" name="Int. J. Syst. Evol. Microbiol.">
        <title>The Global Catalogue of Microorganisms (GCM) 10K type strain sequencing project: providing services to taxonomists for standard genome sequencing and annotation.</title>
        <authorList>
            <consortium name="The Broad Institute Genomics Platform"/>
            <consortium name="The Broad Institute Genome Sequencing Center for Infectious Disease"/>
            <person name="Wu L."/>
            <person name="Ma J."/>
        </authorList>
    </citation>
    <scope>NUCLEOTIDE SEQUENCE [LARGE SCALE GENOMIC DNA]</scope>
    <source>
        <strain evidence="3 4">JCM 16026</strain>
    </source>
</reference>
<comment type="caution">
    <text evidence="3">The sequence shown here is derived from an EMBL/GenBank/DDBJ whole genome shotgun (WGS) entry which is preliminary data.</text>
</comment>
<dbReference type="EMBL" id="BAAAQT010000006">
    <property type="protein sequence ID" value="GAA2173924.1"/>
    <property type="molecule type" value="Genomic_DNA"/>
</dbReference>
<feature type="chain" id="PRO_5046653643" description="PknH-like extracellular domain-containing protein" evidence="2">
    <location>
        <begin position="25"/>
        <end position="280"/>
    </location>
</feature>
<feature type="compositionally biased region" description="Low complexity" evidence="1">
    <location>
        <begin position="23"/>
        <end position="59"/>
    </location>
</feature>
<sequence>MSSRRILALPLLAAVLLSGCAVSGADPGSSSSASAEPSGSPSASASASPSPSPSETAAAPAPPPAVTPPAASGPGPTAAPGDEVAFTPLTASTTTTDDDVLALLPTAADVPAGWVPSYIDYAAVGVPPQYWPCGPGYWYVTGPPFESSTAFAETEWASSGDVSAPPFPSSLATRIWATPDAASAFERIQADHGACATAGTGSPEQTPTAFPTPAGYDGAVCGGMLYSSDGVRFSRSAFCWATAGELLVSSTYDQTADPQVALTDAEIQAAFAAAFARALG</sequence>
<feature type="compositionally biased region" description="Low complexity" evidence="1">
    <location>
        <begin position="68"/>
        <end position="84"/>
    </location>
</feature>
<proteinExistence type="predicted"/>
<gene>
    <name evidence="3" type="ORF">GCM10009846_17840</name>
</gene>
<evidence type="ECO:0000313" key="3">
    <source>
        <dbReference type="EMBL" id="GAA2173924.1"/>
    </source>
</evidence>
<feature type="signal peptide" evidence="2">
    <location>
        <begin position="1"/>
        <end position="24"/>
    </location>
</feature>
<name>A0ABN3ASD8_9MICO</name>
<organism evidence="3 4">
    <name type="scientific">Agrococcus versicolor</name>
    <dbReference type="NCBI Taxonomy" id="501482"/>
    <lineage>
        <taxon>Bacteria</taxon>
        <taxon>Bacillati</taxon>
        <taxon>Actinomycetota</taxon>
        <taxon>Actinomycetes</taxon>
        <taxon>Micrococcales</taxon>
        <taxon>Microbacteriaceae</taxon>
        <taxon>Agrococcus</taxon>
    </lineage>
</organism>
<feature type="region of interest" description="Disordered" evidence="1">
    <location>
        <begin position="23"/>
        <end position="84"/>
    </location>
</feature>
<evidence type="ECO:0000256" key="2">
    <source>
        <dbReference type="SAM" id="SignalP"/>
    </source>
</evidence>
<dbReference type="Proteomes" id="UP001501599">
    <property type="component" value="Unassembled WGS sequence"/>
</dbReference>
<accession>A0ABN3ASD8</accession>
<dbReference type="RefSeq" id="WP_344342792.1">
    <property type="nucleotide sequence ID" value="NZ_BAAAQT010000006.1"/>
</dbReference>
<evidence type="ECO:0000313" key="4">
    <source>
        <dbReference type="Proteomes" id="UP001501599"/>
    </source>
</evidence>
<keyword evidence="4" id="KW-1185">Reference proteome</keyword>
<dbReference type="PROSITE" id="PS51257">
    <property type="entry name" value="PROKAR_LIPOPROTEIN"/>
    <property type="match status" value="1"/>
</dbReference>
<evidence type="ECO:0000256" key="1">
    <source>
        <dbReference type="SAM" id="MobiDB-lite"/>
    </source>
</evidence>
<keyword evidence="2" id="KW-0732">Signal</keyword>
<protein>
    <recommendedName>
        <fullName evidence="5">PknH-like extracellular domain-containing protein</fullName>
    </recommendedName>
</protein>